<protein>
    <recommendedName>
        <fullName evidence="11">DNA gyrase subunit B</fullName>
        <ecNumber evidence="11">5.6.2.2</ecNumber>
    </recommendedName>
</protein>
<feature type="binding site" evidence="11">
    <location>
        <position position="509"/>
    </location>
    <ligand>
        <name>Mg(2+)</name>
        <dbReference type="ChEBI" id="CHEBI:18420"/>
        <label>2</label>
    </ligand>
</feature>
<keyword evidence="8" id="KW-0238">DNA-binding</keyword>
<dbReference type="SMART" id="SM00433">
    <property type="entry name" value="TOP2c"/>
    <property type="match status" value="1"/>
</dbReference>
<feature type="binding site" evidence="11">
    <location>
        <position position="511"/>
    </location>
    <ligand>
        <name>Mg(2+)</name>
        <dbReference type="ChEBI" id="CHEBI:18420"/>
        <label>2</label>
    </ligand>
</feature>
<dbReference type="InterPro" id="IPR000565">
    <property type="entry name" value="Topo_IIA_B"/>
</dbReference>
<dbReference type="InterPro" id="IPR036890">
    <property type="entry name" value="HATPase_C_sf"/>
</dbReference>
<comment type="catalytic activity">
    <reaction evidence="1 11">
        <text>ATP-dependent breakage, passage and rejoining of double-stranded DNA.</text>
        <dbReference type="EC" id="5.6.2.2"/>
    </reaction>
</comment>
<evidence type="ECO:0000256" key="11">
    <source>
        <dbReference type="HAMAP-Rule" id="MF_01898"/>
    </source>
</evidence>
<accession>A0AA48HUK8</accession>
<keyword evidence="7 11" id="KW-0799">Topoisomerase</keyword>
<keyword evidence="6 11" id="KW-0460">Magnesium</keyword>
<dbReference type="InterPro" id="IPR020568">
    <property type="entry name" value="Ribosomal_Su5_D2-typ_SF"/>
</dbReference>
<dbReference type="GO" id="GO:0005524">
    <property type="term" value="F:ATP binding"/>
    <property type="evidence" value="ECO:0007669"/>
    <property type="project" value="UniProtKB-UniRule"/>
</dbReference>
<dbReference type="Gene3D" id="3.30.565.10">
    <property type="entry name" value="Histidine kinase-like ATPase, C-terminal domain"/>
    <property type="match status" value="1"/>
</dbReference>
<dbReference type="Proteomes" id="UP001337580">
    <property type="component" value="Chromosome"/>
</dbReference>
<evidence type="ECO:0000256" key="8">
    <source>
        <dbReference type="ARBA" id="ARBA00023125"/>
    </source>
</evidence>
<dbReference type="GO" id="GO:0006265">
    <property type="term" value="P:DNA topological change"/>
    <property type="evidence" value="ECO:0007669"/>
    <property type="project" value="UniProtKB-UniRule"/>
</dbReference>
<gene>
    <name evidence="11" type="primary">gyrB</name>
    <name evidence="13" type="ORF">CfP315_0145</name>
</gene>
<keyword evidence="9 11" id="KW-0413">Isomerase</keyword>
<dbReference type="FunFam" id="3.30.565.10:FF:000002">
    <property type="entry name" value="DNA gyrase subunit B"/>
    <property type="match status" value="1"/>
</dbReference>
<dbReference type="KEGG" id="ips:CfP315_0145"/>
<evidence type="ECO:0000313" key="13">
    <source>
        <dbReference type="EMBL" id="BED91638.1"/>
    </source>
</evidence>
<dbReference type="EC" id="5.6.2.2" evidence="11"/>
<dbReference type="NCBIfam" id="NF011501">
    <property type="entry name" value="PRK14939.1"/>
    <property type="match status" value="1"/>
</dbReference>
<dbReference type="NCBIfam" id="NF004189">
    <property type="entry name" value="PRK05644.1"/>
    <property type="match status" value="1"/>
</dbReference>
<keyword evidence="4 11" id="KW-0547">Nucleotide-binding</keyword>
<evidence type="ECO:0000256" key="5">
    <source>
        <dbReference type="ARBA" id="ARBA00022840"/>
    </source>
</evidence>
<dbReference type="GO" id="GO:0006261">
    <property type="term" value="P:DNA-templated DNA replication"/>
    <property type="evidence" value="ECO:0007669"/>
    <property type="project" value="UniProtKB-UniRule"/>
</dbReference>
<dbReference type="InterPro" id="IPR014721">
    <property type="entry name" value="Ribsml_uS5_D2-typ_fold_subgr"/>
</dbReference>
<evidence type="ECO:0000256" key="10">
    <source>
        <dbReference type="ARBA" id="ARBA00063644"/>
    </source>
</evidence>
<dbReference type="SUPFAM" id="SSF54211">
    <property type="entry name" value="Ribosomal protein S5 domain 2-like"/>
    <property type="match status" value="1"/>
</dbReference>
<feature type="site" description="Interaction with DNA" evidence="11">
    <location>
        <position position="461"/>
    </location>
</feature>
<evidence type="ECO:0000256" key="9">
    <source>
        <dbReference type="ARBA" id="ARBA00023235"/>
    </source>
</evidence>
<dbReference type="HAMAP" id="MF_01898">
    <property type="entry name" value="GyrB"/>
    <property type="match status" value="1"/>
</dbReference>
<dbReference type="PANTHER" id="PTHR45866:SF1">
    <property type="entry name" value="DNA GYRASE SUBUNIT B, MITOCHONDRIAL"/>
    <property type="match status" value="1"/>
</dbReference>
<dbReference type="GO" id="GO:0005694">
    <property type="term" value="C:chromosome"/>
    <property type="evidence" value="ECO:0007669"/>
    <property type="project" value="InterPro"/>
</dbReference>
<evidence type="ECO:0000256" key="6">
    <source>
        <dbReference type="ARBA" id="ARBA00022842"/>
    </source>
</evidence>
<dbReference type="CDD" id="cd03366">
    <property type="entry name" value="TOPRIM_TopoIIA_GyrB"/>
    <property type="match status" value="1"/>
</dbReference>
<feature type="site" description="Interaction with DNA" evidence="11">
    <location>
        <position position="464"/>
    </location>
</feature>
<dbReference type="PRINTS" id="PR01159">
    <property type="entry name" value="DNAGYRASEB"/>
</dbReference>
<dbReference type="SUPFAM" id="SSF56719">
    <property type="entry name" value="Type II DNA topoisomerase"/>
    <property type="match status" value="1"/>
</dbReference>
<comment type="cofactor">
    <cofactor evidence="11">
        <name>Mg(2+)</name>
        <dbReference type="ChEBI" id="CHEBI:18420"/>
    </cofactor>
    <cofactor evidence="11">
        <name>Mn(2+)</name>
        <dbReference type="ChEBI" id="CHEBI:29035"/>
    </cofactor>
    <cofactor evidence="11">
        <name>Ca(2+)</name>
        <dbReference type="ChEBI" id="CHEBI:29108"/>
    </cofactor>
    <text evidence="11">Binds two Mg(2+) per subunit. The magnesium ions form salt bridges with both the protein and the DNA. Can also accept other divalent metal cations, such as Mn(2+) or Ca(2+).</text>
</comment>
<dbReference type="InterPro" id="IPR034160">
    <property type="entry name" value="TOPRIM_GyrB"/>
</dbReference>
<feature type="domain" description="Toprim" evidence="12">
    <location>
        <begin position="430"/>
        <end position="544"/>
    </location>
</feature>
<keyword evidence="3 11" id="KW-0479">Metal-binding</keyword>
<comment type="similarity">
    <text evidence="2 11">Belongs to the type II topoisomerase GyrB family.</text>
</comment>
<evidence type="ECO:0000256" key="3">
    <source>
        <dbReference type="ARBA" id="ARBA00022723"/>
    </source>
</evidence>
<comment type="subunit">
    <text evidence="10">Heterotetramer composed of ParC and ParE.</text>
</comment>
<comment type="function">
    <text evidence="11">A type II topoisomerase that negatively supercoils closed circular double-stranded (ds) DNA in an ATP-dependent manner to modulate DNA topology and maintain chromosomes in an underwound state. Negative supercoiling favors strand separation, and DNA replication, transcription, recombination and repair, all of which involve strand separation. Also able to catalyze the interconversion of other topological isomers of dsDNA rings, including catenanes and knotted rings. Type II topoisomerases break and join 2 DNA strands simultaneously in an ATP-dependent manner.</text>
</comment>
<dbReference type="PRINTS" id="PR00418">
    <property type="entry name" value="TPI2FAMILY"/>
</dbReference>
<evidence type="ECO:0000256" key="2">
    <source>
        <dbReference type="ARBA" id="ARBA00010708"/>
    </source>
</evidence>
<dbReference type="Pfam" id="PF00204">
    <property type="entry name" value="DNA_gyraseB"/>
    <property type="match status" value="1"/>
</dbReference>
<dbReference type="GO" id="GO:0005737">
    <property type="term" value="C:cytoplasm"/>
    <property type="evidence" value="ECO:0007669"/>
    <property type="project" value="UniProtKB-SubCell"/>
</dbReference>
<dbReference type="InterPro" id="IPR013760">
    <property type="entry name" value="Topo_IIA-like_dom_sf"/>
</dbReference>
<dbReference type="InterPro" id="IPR013506">
    <property type="entry name" value="Topo_IIA_bsu_dom2"/>
</dbReference>
<dbReference type="CDD" id="cd00822">
    <property type="entry name" value="TopoII_Trans_DNA_gyrase"/>
    <property type="match status" value="1"/>
</dbReference>
<comment type="miscellaneous">
    <text evidence="11">Few gyrases are as efficient as E.coli at forming negative supercoils. Not all organisms have 2 type II topoisomerases; in organisms with a single type II topoisomerase this enzyme also has to decatenate newly replicated chromosomes.</text>
</comment>
<dbReference type="SUPFAM" id="SSF55874">
    <property type="entry name" value="ATPase domain of HSP90 chaperone/DNA topoisomerase II/histidine kinase"/>
    <property type="match status" value="1"/>
</dbReference>
<dbReference type="GO" id="GO:0034335">
    <property type="term" value="F:DNA negative supercoiling activity"/>
    <property type="evidence" value="ECO:0007669"/>
    <property type="project" value="UniProtKB-ARBA"/>
</dbReference>
<sequence length="644" mass="72509">MSDEGKLFAKYAADDIQVLEGLEAVRKRPGMYIGSTGPKGLHHLVYEIVDNSIDETLAGFCDSVTVEILPENIIKVRDNGRGIPVGMHPKMKVPAVTVVFTTLHAGGKFGGSGYKISGGLHGVGASVVNALSEWLEVFVYDGSFVYKQRFERGVCVSDLEKIPNDGKRGTEIIFKADKEIFKEDVEYNYLTLANRMREQAFLNASLEIILIDRRNEEDIKEDVFKYEGGISTFVEYIHKKRSLDVLHNDVIYISGKSEDQSASVEIAIQYNSSYNDLIISFANNIRTNDGGTHEEGFRSAVTKVVNSYARSFSFLKENDKNFLGEDVREGICAIVSVKLTNAQFEGQTKSRLGNSEIKFLVEKIVNDKFKVYLEENPATARSIIDKVMAAFKAREAAKKARELVRKKNMMESASLPGKLADCQSKDPEKTEIYIVEGDSAGGSAKGGRDRKFQAILPLWGKMLNVEKARLDKIYGNEKLMPVITALGCGIGEDLDITKLRYHKIIIMADADVDGSHIRTLLLTFFFRFIRPVIEFGHVYIARPPLYRITKNRKHYYAYSDQERDKLLSELQGQVDIQRYKGLGEMDSDQLWETTMNPETRIMLKITLEDAEAADSVFTILMGDKVESRREFIEQNAKYVVNLDV</sequence>
<evidence type="ECO:0000259" key="12">
    <source>
        <dbReference type="PROSITE" id="PS50880"/>
    </source>
</evidence>
<feature type="binding site" evidence="11">
    <location>
        <position position="436"/>
    </location>
    <ligand>
        <name>Mg(2+)</name>
        <dbReference type="ChEBI" id="CHEBI:18420"/>
        <label>1</label>
        <note>catalytic</note>
    </ligand>
</feature>
<dbReference type="FunFam" id="3.40.50.670:FF:000002">
    <property type="entry name" value="DNA gyrase subunit B"/>
    <property type="match status" value="1"/>
</dbReference>
<dbReference type="PANTHER" id="PTHR45866">
    <property type="entry name" value="DNA GYRASE/TOPOISOMERASE SUBUNIT B"/>
    <property type="match status" value="1"/>
</dbReference>
<dbReference type="NCBIfam" id="TIGR01059">
    <property type="entry name" value="gyrB"/>
    <property type="match status" value="1"/>
</dbReference>
<dbReference type="InterPro" id="IPR001241">
    <property type="entry name" value="Topo_IIA"/>
</dbReference>
<dbReference type="GO" id="GO:0046872">
    <property type="term" value="F:metal ion binding"/>
    <property type="evidence" value="ECO:0007669"/>
    <property type="project" value="UniProtKB-KW"/>
</dbReference>
<keyword evidence="5 11" id="KW-0067">ATP-binding</keyword>
<name>A0AA48HUK8_9FIRM</name>
<dbReference type="Pfam" id="PF00986">
    <property type="entry name" value="DNA_gyraseB_C"/>
    <property type="match status" value="1"/>
</dbReference>
<dbReference type="InterPro" id="IPR002288">
    <property type="entry name" value="DNA_gyrase_B_C"/>
</dbReference>
<dbReference type="Gene3D" id="3.30.230.10">
    <property type="match status" value="1"/>
</dbReference>
<dbReference type="InterPro" id="IPR003594">
    <property type="entry name" value="HATPase_dom"/>
</dbReference>
<dbReference type="FunFam" id="3.30.230.10:FF:000005">
    <property type="entry name" value="DNA gyrase subunit B"/>
    <property type="match status" value="1"/>
</dbReference>
<organism evidence="13">
    <name type="scientific">Candidatus Improbicoccus pseudotrichonymphae</name>
    <dbReference type="NCBI Taxonomy" id="3033792"/>
    <lineage>
        <taxon>Bacteria</taxon>
        <taxon>Bacillati</taxon>
        <taxon>Bacillota</taxon>
        <taxon>Clostridia</taxon>
        <taxon>Candidatus Improbicoccus</taxon>
    </lineage>
</organism>
<proteinExistence type="inferred from homology"/>
<dbReference type="AlphaFoldDB" id="A0AA48HUK8"/>
<dbReference type="InterPro" id="IPR011557">
    <property type="entry name" value="GyrB"/>
</dbReference>
<comment type="subunit">
    <text evidence="11">Heterotetramer, composed of two GyrA and two GyrB chains. In the heterotetramer, GyrA contains the active site tyrosine that forms a transient covalent intermediate with DNA, while GyrB binds cofactors and catalyzes ATP hydrolysis.</text>
</comment>
<comment type="subcellular location">
    <subcellularLocation>
        <location evidence="11">Cytoplasm</location>
    </subcellularLocation>
</comment>
<evidence type="ECO:0000256" key="4">
    <source>
        <dbReference type="ARBA" id="ARBA00022741"/>
    </source>
</evidence>
<dbReference type="EMBL" id="AP027924">
    <property type="protein sequence ID" value="BED91638.1"/>
    <property type="molecule type" value="Genomic_DNA"/>
</dbReference>
<dbReference type="InterPro" id="IPR018522">
    <property type="entry name" value="TopoIIA_CS"/>
</dbReference>
<reference evidence="13" key="1">
    <citation type="journal article" date="2023" name="ISME J.">
        <title>Emergence of putative energy parasites within Clostridia revealed by genome analysis of a novel endosymbiotic clade.</title>
        <authorList>
            <person name="Takahashi K."/>
            <person name="Kuwahara H."/>
            <person name="Horikawa Y."/>
            <person name="Izawa K."/>
            <person name="Kato D."/>
            <person name="Inagaki T."/>
            <person name="Yuki M."/>
            <person name="Ohkuma M."/>
            <person name="Hongoh Y."/>
        </authorList>
    </citation>
    <scope>NUCLEOTIDE SEQUENCE</scope>
    <source>
        <strain evidence="13">CfP3-15</strain>
    </source>
</reference>
<dbReference type="PROSITE" id="PS00177">
    <property type="entry name" value="TOPOISOMERASE_II"/>
    <property type="match status" value="1"/>
</dbReference>
<dbReference type="PROSITE" id="PS50880">
    <property type="entry name" value="TOPRIM"/>
    <property type="match status" value="1"/>
</dbReference>
<evidence type="ECO:0000256" key="1">
    <source>
        <dbReference type="ARBA" id="ARBA00000185"/>
    </source>
</evidence>
<dbReference type="Pfam" id="PF02518">
    <property type="entry name" value="HATPase_c"/>
    <property type="match status" value="1"/>
</dbReference>
<dbReference type="GO" id="GO:0003677">
    <property type="term" value="F:DNA binding"/>
    <property type="evidence" value="ECO:0007669"/>
    <property type="project" value="UniProtKB-KW"/>
</dbReference>
<dbReference type="Pfam" id="PF01751">
    <property type="entry name" value="Toprim"/>
    <property type="match status" value="1"/>
</dbReference>
<feature type="binding site" evidence="11">
    <location>
        <position position="509"/>
    </location>
    <ligand>
        <name>Mg(2+)</name>
        <dbReference type="ChEBI" id="CHEBI:18420"/>
        <label>1</label>
        <note>catalytic</note>
    </ligand>
</feature>
<keyword evidence="11" id="KW-0963">Cytoplasm</keyword>
<evidence type="ECO:0000256" key="7">
    <source>
        <dbReference type="ARBA" id="ARBA00023029"/>
    </source>
</evidence>
<dbReference type="InterPro" id="IPR006171">
    <property type="entry name" value="TOPRIM_dom"/>
</dbReference>
<dbReference type="InterPro" id="IPR013759">
    <property type="entry name" value="Topo_IIA_B_C"/>
</dbReference>
<dbReference type="Gene3D" id="3.40.50.670">
    <property type="match status" value="1"/>
</dbReference>
<dbReference type="SMART" id="SM00387">
    <property type="entry name" value="HATPase_c"/>
    <property type="match status" value="1"/>
</dbReference>
<dbReference type="CDD" id="cd16928">
    <property type="entry name" value="HATPase_GyrB-like"/>
    <property type="match status" value="1"/>
</dbReference>